<proteinExistence type="predicted"/>
<evidence type="ECO:0000259" key="1">
    <source>
        <dbReference type="Pfam" id="PF00462"/>
    </source>
</evidence>
<sequence length="88" mass="9999">MSIKDNTFVIYGKDNCPHCVRAKEFAKSKDLDFLYMTLDKNYTKEELVAKCAPVVPTTVPRVFMEDGGSERYIGTADEFIAFVKSHNI</sequence>
<protein>
    <submittedName>
        <fullName evidence="2">Glutaredoxin 1</fullName>
    </submittedName>
</protein>
<gene>
    <name evidence="2" type="ORF">GAP31_138</name>
</gene>
<accession>K4F987</accession>
<dbReference type="RefSeq" id="YP_006986975.1">
    <property type="nucleotide sequence ID" value="NC_019400.1"/>
</dbReference>
<dbReference type="Pfam" id="PF00462">
    <property type="entry name" value="Glutaredoxin"/>
    <property type="match status" value="1"/>
</dbReference>
<dbReference type="EMBL" id="JN882284">
    <property type="protein sequence ID" value="AFC21320.1"/>
    <property type="molecule type" value="Genomic_DNA"/>
</dbReference>
<dbReference type="KEGG" id="vg:13993458"/>
<dbReference type="InterPro" id="IPR036249">
    <property type="entry name" value="Thioredoxin-like_sf"/>
</dbReference>
<reference evidence="2 3" key="1">
    <citation type="journal article" date="2012" name="J. Virol.">
        <title>Genome Sequence of Cronobacter sakazakii Myovirus vB_CsaM_GAP31.</title>
        <authorList>
            <person name="Abbasifar R."/>
            <person name="Kropinski A.M."/>
            <person name="Sabour P.M."/>
            <person name="Ackermann H.W."/>
            <person name="Alanis Villa A."/>
            <person name="Abbasifar A."/>
            <person name="Griffiths M.W."/>
        </authorList>
    </citation>
    <scope>NUCLEOTIDE SEQUENCE [LARGE SCALE GENOMIC DNA]</scope>
</reference>
<keyword evidence="3" id="KW-1185">Reference proteome</keyword>
<dbReference type="GeneID" id="13993458"/>
<dbReference type="Proteomes" id="UP000000458">
    <property type="component" value="Segment"/>
</dbReference>
<dbReference type="PROSITE" id="PS51354">
    <property type="entry name" value="GLUTAREDOXIN_2"/>
    <property type="match status" value="1"/>
</dbReference>
<dbReference type="InterPro" id="IPR002109">
    <property type="entry name" value="Glutaredoxin"/>
</dbReference>
<evidence type="ECO:0000313" key="2">
    <source>
        <dbReference type="EMBL" id="AFC21320.1"/>
    </source>
</evidence>
<feature type="domain" description="Glutaredoxin" evidence="1">
    <location>
        <begin position="9"/>
        <end position="64"/>
    </location>
</feature>
<dbReference type="Gene3D" id="3.40.30.10">
    <property type="entry name" value="Glutaredoxin"/>
    <property type="match status" value="1"/>
</dbReference>
<evidence type="ECO:0000313" key="3">
    <source>
        <dbReference type="Proteomes" id="UP000000458"/>
    </source>
</evidence>
<dbReference type="SUPFAM" id="SSF52833">
    <property type="entry name" value="Thioredoxin-like"/>
    <property type="match status" value="1"/>
</dbReference>
<organism evidence="2 3">
    <name type="scientific">Cronobacter phage vB_CsaM_GAP31</name>
    <dbReference type="NCBI Taxonomy" id="1141135"/>
    <lineage>
        <taxon>Viruses</taxon>
        <taxon>Duplodnaviria</taxon>
        <taxon>Heunggongvirae</taxon>
        <taxon>Uroviricota</taxon>
        <taxon>Caudoviricetes</taxon>
        <taxon>Vequintavirinae</taxon>
        <taxon>Seunavirus</taxon>
        <taxon>Seunavirus GAP31</taxon>
    </lineage>
</organism>
<dbReference type="OrthoDB" id="25064at10239"/>
<name>K4F987_9CAUD</name>